<evidence type="ECO:0000313" key="2">
    <source>
        <dbReference type="EMBL" id="CAB4042429.1"/>
    </source>
</evidence>
<organism evidence="2 3">
    <name type="scientific">Paramuricea clavata</name>
    <name type="common">Red gorgonian</name>
    <name type="synonym">Violescent sea-whip</name>
    <dbReference type="NCBI Taxonomy" id="317549"/>
    <lineage>
        <taxon>Eukaryota</taxon>
        <taxon>Metazoa</taxon>
        <taxon>Cnidaria</taxon>
        <taxon>Anthozoa</taxon>
        <taxon>Octocorallia</taxon>
        <taxon>Malacalcyonacea</taxon>
        <taxon>Plexauridae</taxon>
        <taxon>Paramuricea</taxon>
    </lineage>
</organism>
<dbReference type="OrthoDB" id="10647479at2759"/>
<gene>
    <name evidence="2" type="ORF">PACLA_8A032321</name>
</gene>
<comment type="caution">
    <text evidence="2">The sequence shown here is derived from an EMBL/GenBank/DDBJ whole genome shotgun (WGS) entry which is preliminary data.</text>
</comment>
<dbReference type="AlphaFoldDB" id="A0A7D9M2U4"/>
<proteinExistence type="predicted"/>
<reference evidence="2" key="1">
    <citation type="submission" date="2020-04" db="EMBL/GenBank/DDBJ databases">
        <authorList>
            <person name="Alioto T."/>
            <person name="Alioto T."/>
            <person name="Gomez Garrido J."/>
        </authorList>
    </citation>
    <scope>NUCLEOTIDE SEQUENCE</scope>
    <source>
        <strain evidence="2">A484AB</strain>
    </source>
</reference>
<feature type="region of interest" description="Disordered" evidence="1">
    <location>
        <begin position="313"/>
        <end position="340"/>
    </location>
</feature>
<evidence type="ECO:0000256" key="1">
    <source>
        <dbReference type="SAM" id="MobiDB-lite"/>
    </source>
</evidence>
<evidence type="ECO:0000313" key="3">
    <source>
        <dbReference type="Proteomes" id="UP001152795"/>
    </source>
</evidence>
<keyword evidence="3" id="KW-1185">Reference proteome</keyword>
<sequence>MYITFICFVFSSTESTLSDSELDSCDLHDVKFIPNVSSFVLDSQENLRKSHVKKAARTKCEHKLAPLGDDYITCAVVGTLTDKSNTQRHKGTLEQDCFPQNYRKYFSSQDDVPMVYTGNLLPEFPELRDSYDQFCMSEHSSRDDLDGKLSNRGSSMAVLCELKSARGMRDSMYSSDESVHACKRRRKTILEQVDADGKNHRWSMPEFTKLWKDNCDSDPDYYLNDQYDSFVHQKHGQSFSEQSTQTCSTPVLSQRNSNQCLLEYPHYEANTAYYPNIEKTKPTAKERIVLGESKSCPSLVSVERSTYYDTRDYDSSGFYDDSGDDSLTSSPMHSRTSVNTVKENPQWHGYKADLKDSGIYANEDVDSTASVSEINVYASDSGYSGMSKGARDSLEGDETYFDQIEEKHVDKLSQPKHVREISNSRVDYTNNEDFENYDNGHVCDLDPHFKSHHKANLGRDVLHGEKGKRCAQLMQEYIVNRTLDSYPPSSSFYRTSTV</sequence>
<dbReference type="Proteomes" id="UP001152795">
    <property type="component" value="Unassembled WGS sequence"/>
</dbReference>
<name>A0A7D9M2U4_PARCT</name>
<protein>
    <submittedName>
        <fullName evidence="2">Uncharacterized protein</fullName>
    </submittedName>
</protein>
<dbReference type="EMBL" id="CACRXK020030099">
    <property type="protein sequence ID" value="CAB4042429.1"/>
    <property type="molecule type" value="Genomic_DNA"/>
</dbReference>
<accession>A0A7D9M2U4</accession>
<feature type="compositionally biased region" description="Polar residues" evidence="1">
    <location>
        <begin position="327"/>
        <end position="340"/>
    </location>
</feature>